<accession>A0A109D4V5</accession>
<name>A0A109D4V5_9VIBR</name>
<dbReference type="RefSeq" id="WP_060469790.1">
    <property type="nucleotide sequence ID" value="NZ_AP025515.1"/>
</dbReference>
<gene>
    <name evidence="2" type="ORF">APQ14_19520</name>
</gene>
<dbReference type="EMBL" id="LMXU01000045">
    <property type="protein sequence ID" value="KWT98943.1"/>
    <property type="molecule type" value="Genomic_DNA"/>
</dbReference>
<feature type="domain" description="ABM" evidence="1">
    <location>
        <begin position="12"/>
        <end position="70"/>
    </location>
</feature>
<dbReference type="AlphaFoldDB" id="A0A109D4V5"/>
<proteinExistence type="predicted"/>
<sequence>MSKVTLKGFILVPESELELVKNELVNHKRLTLEETGCITFSVIQNSENALRFDVYEEFTDKVAFEQHQKRVKASHWGKVTLNVERHYEILE</sequence>
<evidence type="ECO:0000313" key="3">
    <source>
        <dbReference type="Proteomes" id="UP000057389"/>
    </source>
</evidence>
<evidence type="ECO:0000259" key="1">
    <source>
        <dbReference type="Pfam" id="PF03992"/>
    </source>
</evidence>
<keyword evidence="2" id="KW-0503">Monooxygenase</keyword>
<dbReference type="GO" id="GO:0004497">
    <property type="term" value="F:monooxygenase activity"/>
    <property type="evidence" value="ECO:0007669"/>
    <property type="project" value="UniProtKB-KW"/>
</dbReference>
<keyword evidence="2" id="KW-0560">Oxidoreductase</keyword>
<dbReference type="SUPFAM" id="SSF54909">
    <property type="entry name" value="Dimeric alpha+beta barrel"/>
    <property type="match status" value="1"/>
</dbReference>
<evidence type="ECO:0000313" key="2">
    <source>
        <dbReference type="EMBL" id="KWT98943.1"/>
    </source>
</evidence>
<dbReference type="Proteomes" id="UP000057389">
    <property type="component" value="Unassembled WGS sequence"/>
</dbReference>
<protein>
    <submittedName>
        <fullName evidence="2">Antibiotic biosynthesis monooxygenase</fullName>
    </submittedName>
</protein>
<dbReference type="InterPro" id="IPR007138">
    <property type="entry name" value="ABM_dom"/>
</dbReference>
<comment type="caution">
    <text evidence="2">The sequence shown here is derived from an EMBL/GenBank/DDBJ whole genome shotgun (WGS) entry which is preliminary data.</text>
</comment>
<reference evidence="2 3" key="1">
    <citation type="submission" date="2015-11" db="EMBL/GenBank/DDBJ databases">
        <title>Draft WGS of Vibrio toranzoniae.</title>
        <authorList>
            <person name="Lasa A."/>
            <person name="Romalde J.L."/>
        </authorList>
    </citation>
    <scope>NUCLEOTIDE SEQUENCE [LARGE SCALE GENOMIC DNA]</scope>
    <source>
        <strain evidence="2 3">Vb 10.8</strain>
    </source>
</reference>
<keyword evidence="3" id="KW-1185">Reference proteome</keyword>
<dbReference type="GeneID" id="300180249"/>
<dbReference type="Gene3D" id="3.30.70.100">
    <property type="match status" value="1"/>
</dbReference>
<dbReference type="OrthoDB" id="9812192at2"/>
<organism evidence="2 3">
    <name type="scientific">Vibrio toranzoniae</name>
    <dbReference type="NCBI Taxonomy" id="1194427"/>
    <lineage>
        <taxon>Bacteria</taxon>
        <taxon>Pseudomonadati</taxon>
        <taxon>Pseudomonadota</taxon>
        <taxon>Gammaproteobacteria</taxon>
        <taxon>Vibrionales</taxon>
        <taxon>Vibrionaceae</taxon>
        <taxon>Vibrio</taxon>
    </lineage>
</organism>
<dbReference type="InterPro" id="IPR011008">
    <property type="entry name" value="Dimeric_a/b-barrel"/>
</dbReference>
<dbReference type="Pfam" id="PF03992">
    <property type="entry name" value="ABM"/>
    <property type="match status" value="1"/>
</dbReference>